<gene>
    <name evidence="2" type="ORF">KDK_40410</name>
</gene>
<dbReference type="Gene3D" id="1.10.8.900">
    <property type="match status" value="1"/>
</dbReference>
<accession>A0A402AM46</accession>
<keyword evidence="3" id="KW-1185">Reference proteome</keyword>
<evidence type="ECO:0000259" key="1">
    <source>
        <dbReference type="Pfam" id="PF08241"/>
    </source>
</evidence>
<dbReference type="GO" id="GO:0032259">
    <property type="term" value="P:methylation"/>
    <property type="evidence" value="ECO:0007669"/>
    <property type="project" value="UniProtKB-KW"/>
</dbReference>
<dbReference type="EMBL" id="BIFS01000001">
    <property type="protein sequence ID" value="GCE20241.1"/>
    <property type="molecule type" value="Genomic_DNA"/>
</dbReference>
<protein>
    <submittedName>
        <fullName evidence="2">Methyltransferase</fullName>
    </submittedName>
</protein>
<dbReference type="AlphaFoldDB" id="A0A402AM46"/>
<dbReference type="PANTHER" id="PTHR43591">
    <property type="entry name" value="METHYLTRANSFERASE"/>
    <property type="match status" value="1"/>
</dbReference>
<dbReference type="GO" id="GO:0008757">
    <property type="term" value="F:S-adenosylmethionine-dependent methyltransferase activity"/>
    <property type="evidence" value="ECO:0007669"/>
    <property type="project" value="InterPro"/>
</dbReference>
<name>A0A402AM46_9CHLR</name>
<feature type="domain" description="Methyltransferase type 11" evidence="1">
    <location>
        <begin position="44"/>
        <end position="169"/>
    </location>
</feature>
<dbReference type="PANTHER" id="PTHR43591:SF24">
    <property type="entry name" value="2-METHOXY-6-POLYPRENYL-1,4-BENZOQUINOL METHYLASE, MITOCHONDRIAL"/>
    <property type="match status" value="1"/>
</dbReference>
<comment type="caution">
    <text evidence="2">The sequence shown here is derived from an EMBL/GenBank/DDBJ whole genome shotgun (WGS) entry which is preliminary data.</text>
</comment>
<dbReference type="Proteomes" id="UP000287188">
    <property type="component" value="Unassembled WGS sequence"/>
</dbReference>
<dbReference type="SUPFAM" id="SSF53335">
    <property type="entry name" value="S-adenosyl-L-methionine-dependent methyltransferases"/>
    <property type="match status" value="1"/>
</dbReference>
<reference evidence="3" key="1">
    <citation type="submission" date="2018-12" db="EMBL/GenBank/DDBJ databases">
        <title>Tengunoibacter tsumagoiensis gen. nov., sp. nov., Dictyobacter kobayashii sp. nov., D. alpinus sp. nov., and D. joshuensis sp. nov. and description of Dictyobacteraceae fam. nov. within the order Ktedonobacterales isolated from Tengu-no-mugimeshi.</title>
        <authorList>
            <person name="Wang C.M."/>
            <person name="Zheng Y."/>
            <person name="Sakai Y."/>
            <person name="Toyoda A."/>
            <person name="Minakuchi Y."/>
            <person name="Abe K."/>
            <person name="Yokota A."/>
            <person name="Yabe S."/>
        </authorList>
    </citation>
    <scope>NUCLEOTIDE SEQUENCE [LARGE SCALE GENOMIC DNA]</scope>
    <source>
        <strain evidence="3">Uno11</strain>
    </source>
</reference>
<dbReference type="Pfam" id="PF08241">
    <property type="entry name" value="Methyltransf_11"/>
    <property type="match status" value="1"/>
</dbReference>
<dbReference type="CDD" id="cd02440">
    <property type="entry name" value="AdoMet_MTases"/>
    <property type="match status" value="1"/>
</dbReference>
<dbReference type="InterPro" id="IPR013216">
    <property type="entry name" value="Methyltransf_11"/>
</dbReference>
<dbReference type="Gene3D" id="3.40.50.150">
    <property type="entry name" value="Vaccinia Virus protein VP39"/>
    <property type="match status" value="1"/>
</dbReference>
<keyword evidence="2" id="KW-0489">Methyltransferase</keyword>
<dbReference type="InterPro" id="IPR029063">
    <property type="entry name" value="SAM-dependent_MTases_sf"/>
</dbReference>
<evidence type="ECO:0000313" key="3">
    <source>
        <dbReference type="Proteomes" id="UP000287188"/>
    </source>
</evidence>
<evidence type="ECO:0000313" key="2">
    <source>
        <dbReference type="EMBL" id="GCE20241.1"/>
    </source>
</evidence>
<keyword evidence="2" id="KW-0808">Transferase</keyword>
<dbReference type="RefSeq" id="WP_161977484.1">
    <property type="nucleotide sequence ID" value="NZ_BIFS01000001.1"/>
</dbReference>
<proteinExistence type="predicted"/>
<sequence>MSSLSFDAIAHLYDQTRGYPDDVASQVAQAISKKAHARAHTTFLEVGVGTGRIALPIASLGCNYTGVDISEKMLARLHEKARADGWLEKKQAWGSRADEIAQRAVSVRRFHRPGSTSTLRLVSSDIKNLPFHDSVFDIVVAVHIFHLVDGWEKAVEEVVRVIKPGGRLLHCWDTYEHSATQSITNKWRQIVRELGGKTQSPGASIPVVKQWFQQHGFQTIDEQAYIWRQPMVPRVTLDFVAKRYWSSTWSVDDDIFSASIERLQTWAQEYYGDLDKEYMQERHFMISTTFV</sequence>
<organism evidence="2 3">
    <name type="scientific">Dictyobacter kobayashii</name>
    <dbReference type="NCBI Taxonomy" id="2014872"/>
    <lineage>
        <taxon>Bacteria</taxon>
        <taxon>Bacillati</taxon>
        <taxon>Chloroflexota</taxon>
        <taxon>Ktedonobacteria</taxon>
        <taxon>Ktedonobacterales</taxon>
        <taxon>Dictyobacteraceae</taxon>
        <taxon>Dictyobacter</taxon>
    </lineage>
</organism>